<accession>A0ABM8AL72</accession>
<dbReference type="SUPFAM" id="SSF47384">
    <property type="entry name" value="Homodimeric domain of signal transducing histidine kinase"/>
    <property type="match status" value="1"/>
</dbReference>
<dbReference type="Gene3D" id="1.10.287.130">
    <property type="match status" value="1"/>
</dbReference>
<evidence type="ECO:0000256" key="3">
    <source>
        <dbReference type="ARBA" id="ARBA00012438"/>
    </source>
</evidence>
<comment type="subcellular location">
    <subcellularLocation>
        <location evidence="2">Membrane</location>
    </subcellularLocation>
</comment>
<name>A0ABM8AL72_9DEIO</name>
<keyword evidence="9" id="KW-0902">Two-component regulatory system</keyword>
<dbReference type="RefSeq" id="WP_264778824.1">
    <property type="nucleotide sequence ID" value="NZ_AP026563.1"/>
</dbReference>
<dbReference type="SMART" id="SM00387">
    <property type="entry name" value="HATPase_c"/>
    <property type="match status" value="1"/>
</dbReference>
<keyword evidence="8" id="KW-1133">Transmembrane helix</keyword>
<dbReference type="InterPro" id="IPR003661">
    <property type="entry name" value="HisK_dim/P_dom"/>
</dbReference>
<dbReference type="PANTHER" id="PTHR45436">
    <property type="entry name" value="SENSOR HISTIDINE KINASE YKOH"/>
    <property type="match status" value="1"/>
</dbReference>
<reference evidence="13" key="1">
    <citation type="submission" date="2022-07" db="EMBL/GenBank/DDBJ databases">
        <title>Complete Genome Sequence of the Radioresistant Bacterium Deinococcus aetherius ST0316, Isolated from the Air Dust collected in Lower Stratosphere above Japan.</title>
        <authorList>
            <person name="Satoh K."/>
            <person name="Hagiwara K."/>
            <person name="Katsumata K."/>
            <person name="Kubo A."/>
            <person name="Yokobori S."/>
            <person name="Yamagishi A."/>
            <person name="Oono Y."/>
            <person name="Narumi I."/>
        </authorList>
    </citation>
    <scope>NUCLEOTIDE SEQUENCE</scope>
    <source>
        <strain evidence="13">ST0316</strain>
        <plasmid evidence="13">pDAETH-3</plasmid>
    </source>
</reference>
<dbReference type="InterPro" id="IPR005467">
    <property type="entry name" value="His_kinase_dom"/>
</dbReference>
<keyword evidence="10" id="KW-0472">Membrane</keyword>
<dbReference type="PANTHER" id="PTHR45436:SF5">
    <property type="entry name" value="SENSOR HISTIDINE KINASE TRCS"/>
    <property type="match status" value="1"/>
</dbReference>
<dbReference type="Pfam" id="PF00512">
    <property type="entry name" value="HisKA"/>
    <property type="match status" value="1"/>
</dbReference>
<evidence type="ECO:0000256" key="7">
    <source>
        <dbReference type="ARBA" id="ARBA00022777"/>
    </source>
</evidence>
<evidence type="ECO:0000256" key="10">
    <source>
        <dbReference type="ARBA" id="ARBA00023136"/>
    </source>
</evidence>
<sequence>MTIRTRLALGVALQTAAVILVVAAVQFLALRSFLALAEYERLEMLIPRLEQELAARPQSPAAPPLEITTLPRNVDVRVVQGGQVVAVTENFPPIPVDLPPGYAPRAGHDVLVATVTLRGRAATAQLASDVLGVVNPLRAYLRALAVTVPTAAALVALLSFVLAGRLLRPLDRLQAAAARVGLGGDLRSPLPGVGRNDELGRLAGALQGSFAQLAEVREREEEFTRAAAHDLRSPLAALKTRLQGSLAGPRSAAELREDITEALSDVERMRRLTEHLLLLAQGVREVARLPVDLARVAGEAVDRAREAAPDVPLDFETRGETTVPGDEALLTHLLENLIGNGVRHGRGAPMRVRVAEQGGLVCLAVEDAGPGVPEAVLTRLTEPFYQVEAARGGGNGLGLAIVRRVAEAHGALLHFENQPAGGLLVTIEFPRAPTA</sequence>
<evidence type="ECO:0000256" key="8">
    <source>
        <dbReference type="ARBA" id="ARBA00022989"/>
    </source>
</evidence>
<keyword evidence="7 13" id="KW-0418">Kinase</keyword>
<dbReference type="PROSITE" id="PS50885">
    <property type="entry name" value="HAMP"/>
    <property type="match status" value="1"/>
</dbReference>
<evidence type="ECO:0000313" key="14">
    <source>
        <dbReference type="Proteomes" id="UP001064971"/>
    </source>
</evidence>
<dbReference type="CDD" id="cd06225">
    <property type="entry name" value="HAMP"/>
    <property type="match status" value="1"/>
</dbReference>
<proteinExistence type="predicted"/>
<evidence type="ECO:0000256" key="2">
    <source>
        <dbReference type="ARBA" id="ARBA00004370"/>
    </source>
</evidence>
<evidence type="ECO:0000259" key="12">
    <source>
        <dbReference type="PROSITE" id="PS50885"/>
    </source>
</evidence>
<dbReference type="InterPro" id="IPR036890">
    <property type="entry name" value="HATPase_C_sf"/>
</dbReference>
<dbReference type="Pfam" id="PF02518">
    <property type="entry name" value="HATPase_c"/>
    <property type="match status" value="1"/>
</dbReference>
<dbReference type="InterPro" id="IPR003660">
    <property type="entry name" value="HAMP_dom"/>
</dbReference>
<evidence type="ECO:0000256" key="6">
    <source>
        <dbReference type="ARBA" id="ARBA00022692"/>
    </source>
</evidence>
<dbReference type="SUPFAM" id="SSF55874">
    <property type="entry name" value="ATPase domain of HSP90 chaperone/DNA topoisomerase II/histidine kinase"/>
    <property type="match status" value="1"/>
</dbReference>
<dbReference type="SMART" id="SM00304">
    <property type="entry name" value="HAMP"/>
    <property type="match status" value="1"/>
</dbReference>
<evidence type="ECO:0000256" key="4">
    <source>
        <dbReference type="ARBA" id="ARBA00022553"/>
    </source>
</evidence>
<dbReference type="Gene3D" id="3.30.565.10">
    <property type="entry name" value="Histidine kinase-like ATPase, C-terminal domain"/>
    <property type="match status" value="1"/>
</dbReference>
<dbReference type="SUPFAM" id="SSF158472">
    <property type="entry name" value="HAMP domain-like"/>
    <property type="match status" value="1"/>
</dbReference>
<dbReference type="Proteomes" id="UP001064971">
    <property type="component" value="Plasmid pDAETH-3"/>
</dbReference>
<keyword evidence="4" id="KW-0597">Phosphoprotein</keyword>
<dbReference type="GO" id="GO:0016301">
    <property type="term" value="F:kinase activity"/>
    <property type="evidence" value="ECO:0007669"/>
    <property type="project" value="UniProtKB-KW"/>
</dbReference>
<dbReference type="PRINTS" id="PR00344">
    <property type="entry name" value="BCTRLSENSOR"/>
</dbReference>
<gene>
    <name evidence="13" type="ORF">DAETH_45450</name>
</gene>
<evidence type="ECO:0000256" key="5">
    <source>
        <dbReference type="ARBA" id="ARBA00022679"/>
    </source>
</evidence>
<dbReference type="InterPro" id="IPR036097">
    <property type="entry name" value="HisK_dim/P_sf"/>
</dbReference>
<dbReference type="Pfam" id="PF00672">
    <property type="entry name" value="HAMP"/>
    <property type="match status" value="1"/>
</dbReference>
<geneLocation type="plasmid" evidence="13 14">
    <name>pDAETH-3</name>
</geneLocation>
<keyword evidence="14" id="KW-1185">Reference proteome</keyword>
<evidence type="ECO:0000259" key="11">
    <source>
        <dbReference type="PROSITE" id="PS50109"/>
    </source>
</evidence>
<dbReference type="EMBL" id="AP026563">
    <property type="protein sequence ID" value="BDP44576.1"/>
    <property type="molecule type" value="Genomic_DNA"/>
</dbReference>
<dbReference type="InterPro" id="IPR050428">
    <property type="entry name" value="TCS_sensor_his_kinase"/>
</dbReference>
<feature type="domain" description="HAMP" evidence="12">
    <location>
        <begin position="164"/>
        <end position="218"/>
    </location>
</feature>
<comment type="catalytic activity">
    <reaction evidence="1">
        <text>ATP + protein L-histidine = ADP + protein N-phospho-L-histidine.</text>
        <dbReference type="EC" id="2.7.13.3"/>
    </reaction>
</comment>
<feature type="domain" description="Histidine kinase" evidence="11">
    <location>
        <begin position="226"/>
        <end position="433"/>
    </location>
</feature>
<evidence type="ECO:0000313" key="13">
    <source>
        <dbReference type="EMBL" id="BDP44576.1"/>
    </source>
</evidence>
<protein>
    <recommendedName>
        <fullName evidence="3">histidine kinase</fullName>
        <ecNumber evidence="3">2.7.13.3</ecNumber>
    </recommendedName>
</protein>
<dbReference type="InterPro" id="IPR003594">
    <property type="entry name" value="HATPase_dom"/>
</dbReference>
<evidence type="ECO:0000256" key="1">
    <source>
        <dbReference type="ARBA" id="ARBA00000085"/>
    </source>
</evidence>
<dbReference type="SMART" id="SM00388">
    <property type="entry name" value="HisKA"/>
    <property type="match status" value="1"/>
</dbReference>
<evidence type="ECO:0000256" key="9">
    <source>
        <dbReference type="ARBA" id="ARBA00023012"/>
    </source>
</evidence>
<keyword evidence="6" id="KW-0812">Transmembrane</keyword>
<dbReference type="InterPro" id="IPR004358">
    <property type="entry name" value="Sig_transdc_His_kin-like_C"/>
</dbReference>
<dbReference type="PROSITE" id="PS50109">
    <property type="entry name" value="HIS_KIN"/>
    <property type="match status" value="1"/>
</dbReference>
<dbReference type="CDD" id="cd00075">
    <property type="entry name" value="HATPase"/>
    <property type="match status" value="1"/>
</dbReference>
<dbReference type="Gene3D" id="6.10.340.10">
    <property type="match status" value="1"/>
</dbReference>
<keyword evidence="5" id="KW-0808">Transferase</keyword>
<dbReference type="EC" id="2.7.13.3" evidence="3"/>
<dbReference type="CDD" id="cd00082">
    <property type="entry name" value="HisKA"/>
    <property type="match status" value="1"/>
</dbReference>
<keyword evidence="13" id="KW-0614">Plasmid</keyword>
<organism evidence="13 14">
    <name type="scientific">Deinococcus aetherius</name>
    <dbReference type="NCBI Taxonomy" id="200252"/>
    <lineage>
        <taxon>Bacteria</taxon>
        <taxon>Thermotogati</taxon>
        <taxon>Deinococcota</taxon>
        <taxon>Deinococci</taxon>
        <taxon>Deinococcales</taxon>
        <taxon>Deinococcaceae</taxon>
        <taxon>Deinococcus</taxon>
    </lineage>
</organism>